<dbReference type="InterPro" id="IPR015590">
    <property type="entry name" value="Aldehyde_DH_dom"/>
</dbReference>
<keyword evidence="6" id="KW-1185">Reference proteome</keyword>
<dbReference type="GO" id="GO:0009450">
    <property type="term" value="P:gamma-aminobutyric acid catabolic process"/>
    <property type="evidence" value="ECO:0007669"/>
    <property type="project" value="TreeGrafter"/>
</dbReference>
<dbReference type="PANTHER" id="PTHR43353">
    <property type="entry name" value="SUCCINATE-SEMIALDEHYDE DEHYDROGENASE, MITOCHONDRIAL"/>
    <property type="match status" value="1"/>
</dbReference>
<organism evidence="5 6">
    <name type="scientific">Mesorhizobium tianshanense</name>
    <dbReference type="NCBI Taxonomy" id="39844"/>
    <lineage>
        <taxon>Bacteria</taxon>
        <taxon>Pseudomonadati</taxon>
        <taxon>Pseudomonadota</taxon>
        <taxon>Alphaproteobacteria</taxon>
        <taxon>Hyphomicrobiales</taxon>
        <taxon>Phyllobacteriaceae</taxon>
        <taxon>Mesorhizobium</taxon>
    </lineage>
</organism>
<dbReference type="GO" id="GO:0005829">
    <property type="term" value="C:cytosol"/>
    <property type="evidence" value="ECO:0007669"/>
    <property type="project" value="TreeGrafter"/>
</dbReference>
<keyword evidence="2" id="KW-0560">Oxidoreductase</keyword>
<protein>
    <submittedName>
        <fullName evidence="5">Aldehyde dehydrogenase family protein</fullName>
    </submittedName>
</protein>
<feature type="region of interest" description="Disordered" evidence="3">
    <location>
        <begin position="68"/>
        <end position="88"/>
    </location>
</feature>
<dbReference type="Gene3D" id="3.40.309.10">
    <property type="entry name" value="Aldehyde Dehydrogenase, Chain A, domain 2"/>
    <property type="match status" value="1"/>
</dbReference>
<gene>
    <name evidence="5" type="ORF">IQ26_06989</name>
</gene>
<dbReference type="Pfam" id="PF00171">
    <property type="entry name" value="Aldedh"/>
    <property type="match status" value="1"/>
</dbReference>
<name>A0A562MKF5_9HYPH</name>
<feature type="domain" description="Aldehyde dehydrogenase" evidence="4">
    <location>
        <begin position="1"/>
        <end position="92"/>
    </location>
</feature>
<reference evidence="5 6" key="1">
    <citation type="journal article" date="2015" name="Stand. Genomic Sci.">
        <title>Genomic Encyclopedia of Bacterial and Archaeal Type Strains, Phase III: the genomes of soil and plant-associated and newly described type strains.</title>
        <authorList>
            <person name="Whitman W.B."/>
            <person name="Woyke T."/>
            <person name="Klenk H.P."/>
            <person name="Zhou Y."/>
            <person name="Lilburn T.G."/>
            <person name="Beck B.J."/>
            <person name="De Vos P."/>
            <person name="Vandamme P."/>
            <person name="Eisen J.A."/>
            <person name="Garrity G."/>
            <person name="Hugenholtz P."/>
            <person name="Kyrpides N.C."/>
        </authorList>
    </citation>
    <scope>NUCLEOTIDE SEQUENCE [LARGE SCALE GENOMIC DNA]</scope>
    <source>
        <strain evidence="5 6">CGMCC 1.2546</strain>
    </source>
</reference>
<dbReference type="EMBL" id="VLKT01000077">
    <property type="protein sequence ID" value="TWI20382.1"/>
    <property type="molecule type" value="Genomic_DNA"/>
</dbReference>
<accession>A0A562MKF5</accession>
<evidence type="ECO:0000256" key="2">
    <source>
        <dbReference type="ARBA" id="ARBA00023002"/>
    </source>
</evidence>
<evidence type="ECO:0000313" key="5">
    <source>
        <dbReference type="EMBL" id="TWI20382.1"/>
    </source>
</evidence>
<dbReference type="InterPro" id="IPR050740">
    <property type="entry name" value="Aldehyde_DH_Superfamily"/>
</dbReference>
<dbReference type="SUPFAM" id="SSF53720">
    <property type="entry name" value="ALDH-like"/>
    <property type="match status" value="1"/>
</dbReference>
<dbReference type="PANTHER" id="PTHR43353:SF5">
    <property type="entry name" value="SUCCINATE-SEMIALDEHYDE DEHYDROGENASE, MITOCHONDRIAL"/>
    <property type="match status" value="1"/>
</dbReference>
<comment type="caution">
    <text evidence="5">The sequence shown here is derived from an EMBL/GenBank/DDBJ whole genome shotgun (WGS) entry which is preliminary data.</text>
</comment>
<dbReference type="InterPro" id="IPR016162">
    <property type="entry name" value="Ald_DH_N"/>
</dbReference>
<dbReference type="AlphaFoldDB" id="A0A562MKF5"/>
<sequence>MAAAQEETFGPLAPIIRFNDADQVVREANDTIYGLAAYFYASNLKRVWRVAEALEYGMVGINTGRMSSKAAPSGGIKQSGIGREGSRHGLEELPRNEIPLRGRDLKHLLARFADRVIEQAISDYANVGLLLDVKPTGGSATRADAILKC</sequence>
<dbReference type="InterPro" id="IPR016163">
    <property type="entry name" value="Ald_DH_C"/>
</dbReference>
<dbReference type="GO" id="GO:0004777">
    <property type="term" value="F:succinate-semialdehyde dehydrogenase (NAD+) activity"/>
    <property type="evidence" value="ECO:0007669"/>
    <property type="project" value="TreeGrafter"/>
</dbReference>
<evidence type="ECO:0000256" key="3">
    <source>
        <dbReference type="SAM" id="MobiDB-lite"/>
    </source>
</evidence>
<dbReference type="InterPro" id="IPR016161">
    <property type="entry name" value="Ald_DH/histidinol_DH"/>
</dbReference>
<evidence type="ECO:0000313" key="6">
    <source>
        <dbReference type="Proteomes" id="UP000317122"/>
    </source>
</evidence>
<evidence type="ECO:0000256" key="1">
    <source>
        <dbReference type="ARBA" id="ARBA00009986"/>
    </source>
</evidence>
<dbReference type="Proteomes" id="UP000317122">
    <property type="component" value="Unassembled WGS sequence"/>
</dbReference>
<dbReference type="Gene3D" id="3.40.605.10">
    <property type="entry name" value="Aldehyde Dehydrogenase, Chain A, domain 1"/>
    <property type="match status" value="1"/>
</dbReference>
<proteinExistence type="inferred from homology"/>
<evidence type="ECO:0000259" key="4">
    <source>
        <dbReference type="Pfam" id="PF00171"/>
    </source>
</evidence>
<comment type="similarity">
    <text evidence="1">Belongs to the aldehyde dehydrogenase family.</text>
</comment>